<dbReference type="InParanoid" id="A0A0C9ZIQ8"/>
<organism evidence="1 2">
    <name type="scientific">Suillus luteus UH-Slu-Lm8-n1</name>
    <dbReference type="NCBI Taxonomy" id="930992"/>
    <lineage>
        <taxon>Eukaryota</taxon>
        <taxon>Fungi</taxon>
        <taxon>Dikarya</taxon>
        <taxon>Basidiomycota</taxon>
        <taxon>Agaricomycotina</taxon>
        <taxon>Agaricomycetes</taxon>
        <taxon>Agaricomycetidae</taxon>
        <taxon>Boletales</taxon>
        <taxon>Suillineae</taxon>
        <taxon>Suillaceae</taxon>
        <taxon>Suillus</taxon>
    </lineage>
</organism>
<dbReference type="HOGENOM" id="CLU_2414763_0_0_1"/>
<reference evidence="2" key="2">
    <citation type="submission" date="2015-01" db="EMBL/GenBank/DDBJ databases">
        <title>Evolutionary Origins and Diversification of the Mycorrhizal Mutualists.</title>
        <authorList>
            <consortium name="DOE Joint Genome Institute"/>
            <consortium name="Mycorrhizal Genomics Consortium"/>
            <person name="Kohler A."/>
            <person name="Kuo A."/>
            <person name="Nagy L.G."/>
            <person name="Floudas D."/>
            <person name="Copeland A."/>
            <person name="Barry K.W."/>
            <person name="Cichocki N."/>
            <person name="Veneault-Fourrey C."/>
            <person name="LaButti K."/>
            <person name="Lindquist E.A."/>
            <person name="Lipzen A."/>
            <person name="Lundell T."/>
            <person name="Morin E."/>
            <person name="Murat C."/>
            <person name="Riley R."/>
            <person name="Ohm R."/>
            <person name="Sun H."/>
            <person name="Tunlid A."/>
            <person name="Henrissat B."/>
            <person name="Grigoriev I.V."/>
            <person name="Hibbett D.S."/>
            <person name="Martin F."/>
        </authorList>
    </citation>
    <scope>NUCLEOTIDE SEQUENCE [LARGE SCALE GENOMIC DNA]</scope>
    <source>
        <strain evidence="2">UH-Slu-Lm8-n1</strain>
    </source>
</reference>
<reference evidence="1 2" key="1">
    <citation type="submission" date="2014-04" db="EMBL/GenBank/DDBJ databases">
        <authorList>
            <consortium name="DOE Joint Genome Institute"/>
            <person name="Kuo A."/>
            <person name="Ruytinx J."/>
            <person name="Rineau F."/>
            <person name="Colpaert J."/>
            <person name="Kohler A."/>
            <person name="Nagy L.G."/>
            <person name="Floudas D."/>
            <person name="Copeland A."/>
            <person name="Barry K.W."/>
            <person name="Cichocki N."/>
            <person name="Veneault-Fourrey C."/>
            <person name="LaButti K."/>
            <person name="Lindquist E.A."/>
            <person name="Lipzen A."/>
            <person name="Lundell T."/>
            <person name="Morin E."/>
            <person name="Murat C."/>
            <person name="Sun H."/>
            <person name="Tunlid A."/>
            <person name="Henrissat B."/>
            <person name="Grigoriev I.V."/>
            <person name="Hibbett D.S."/>
            <person name="Martin F."/>
            <person name="Nordberg H.P."/>
            <person name="Cantor M.N."/>
            <person name="Hua S.X."/>
        </authorList>
    </citation>
    <scope>NUCLEOTIDE SEQUENCE [LARGE SCALE GENOMIC DNA]</scope>
    <source>
        <strain evidence="1 2">UH-Slu-Lm8-n1</strain>
    </source>
</reference>
<gene>
    <name evidence="1" type="ORF">CY34DRAFT_467380</name>
</gene>
<accession>A0A0C9ZIQ8</accession>
<dbReference type="AlphaFoldDB" id="A0A0C9ZIQ8"/>
<evidence type="ECO:0000313" key="2">
    <source>
        <dbReference type="Proteomes" id="UP000054485"/>
    </source>
</evidence>
<evidence type="ECO:0000313" key="1">
    <source>
        <dbReference type="EMBL" id="KIK37300.1"/>
    </source>
</evidence>
<protein>
    <submittedName>
        <fullName evidence="1">Uncharacterized protein</fullName>
    </submittedName>
</protein>
<dbReference type="Proteomes" id="UP000054485">
    <property type="component" value="Unassembled WGS sequence"/>
</dbReference>
<keyword evidence="2" id="KW-1185">Reference proteome</keyword>
<sequence>MLLQNLQSPAILFESSRLSATMEQLEDPKFQTNCPGIPSVDFDTRASCRIHMDLPNDSRFQLVNNIAGKTATRLGSQALFKCVFMHGAIVAA</sequence>
<proteinExistence type="predicted"/>
<name>A0A0C9ZIQ8_9AGAM</name>
<dbReference type="EMBL" id="KN835462">
    <property type="protein sequence ID" value="KIK37300.1"/>
    <property type="molecule type" value="Genomic_DNA"/>
</dbReference>